<dbReference type="EMBL" id="CP163441">
    <property type="protein sequence ID" value="XDQ43428.1"/>
    <property type="molecule type" value="Genomic_DNA"/>
</dbReference>
<evidence type="ECO:0000313" key="2">
    <source>
        <dbReference type="EMBL" id="XDQ43428.1"/>
    </source>
</evidence>
<dbReference type="GeneID" id="301465692"/>
<dbReference type="RefSeq" id="WP_181805825.1">
    <property type="nucleotide sequence ID" value="NZ_CP163441.1"/>
</dbReference>
<proteinExistence type="predicted"/>
<reference evidence="2" key="1">
    <citation type="submission" date="2024-07" db="EMBL/GenBank/DDBJ databases">
        <authorList>
            <person name="Yu S.T."/>
        </authorList>
    </citation>
    <scope>NUCLEOTIDE SEQUENCE</scope>
    <source>
        <strain evidence="2">R39</strain>
    </source>
</reference>
<gene>
    <name evidence="2" type="ORF">AB5J52_14795</name>
</gene>
<sequence length="54" mass="5804">MPNATHSLAPAPAPRHTRLADIDPYEASASRDAGRVIDVPDHRSHRSVTFNSAA</sequence>
<evidence type="ECO:0000256" key="1">
    <source>
        <dbReference type="SAM" id="MobiDB-lite"/>
    </source>
</evidence>
<feature type="region of interest" description="Disordered" evidence="1">
    <location>
        <begin position="24"/>
        <end position="54"/>
    </location>
</feature>
<feature type="compositionally biased region" description="Basic and acidic residues" evidence="1">
    <location>
        <begin position="32"/>
        <end position="42"/>
    </location>
</feature>
<organism evidence="2">
    <name type="scientific">Streptomyces sp. R39</name>
    <dbReference type="NCBI Taxonomy" id="3238631"/>
    <lineage>
        <taxon>Bacteria</taxon>
        <taxon>Bacillati</taxon>
        <taxon>Actinomycetota</taxon>
        <taxon>Actinomycetes</taxon>
        <taxon>Kitasatosporales</taxon>
        <taxon>Streptomycetaceae</taxon>
        <taxon>Streptomyces</taxon>
    </lineage>
</organism>
<dbReference type="AlphaFoldDB" id="A0AB39QMD7"/>
<evidence type="ECO:0008006" key="3">
    <source>
        <dbReference type="Google" id="ProtNLM"/>
    </source>
</evidence>
<accession>A0AB39QMD7</accession>
<protein>
    <recommendedName>
        <fullName evidence="3">FXSXX-COOH protein</fullName>
    </recommendedName>
</protein>
<name>A0AB39QMD7_9ACTN</name>